<dbReference type="Pfam" id="PF00589">
    <property type="entry name" value="Phage_integrase"/>
    <property type="match status" value="1"/>
</dbReference>
<dbReference type="InterPro" id="IPR011010">
    <property type="entry name" value="DNA_brk_join_enz"/>
</dbReference>
<comment type="similarity">
    <text evidence="1">Belongs to the 'phage' integrase family.</text>
</comment>
<dbReference type="Gene3D" id="1.10.443.10">
    <property type="entry name" value="Intergrase catalytic core"/>
    <property type="match status" value="1"/>
</dbReference>
<sequence>MKLANRHACEGTVPRITIGQRVYRRADGSRYVSNTWTAQWSYEGKHHYEALQTRRKDAALRKAFSICERIRTGEVKPKKYTLSMAEMQEKYIDLKRGEGRAPKTVQKYEAGLLSLVTWSTTVGRRSATGFTASDFWRYNRWLAENGSSEKTRYDRLILIKQAFKWAHKQKLLAENPLVGVSLSEPAPTEQPCFTPDQVSILLREADPHEAGIYATMAYLGLRIGEVRELRWSDILFDAGEHGVVVIRRGGSAGTTKNRRVRRVPLNPALKPYLATVDRKFERVFTARPSPKHPAGGGPISERRLLLSLKRLCKRCGFDHPDQYKLHTFRHVFASMCARSNVAYKYALTWLGHSDSKILDIYYTMFDDVAGEAMQAIVYPIQPPSKPPSEGQ</sequence>
<dbReference type="Proteomes" id="UP001575105">
    <property type="component" value="Unassembled WGS sequence"/>
</dbReference>
<evidence type="ECO:0000256" key="3">
    <source>
        <dbReference type="ARBA" id="ARBA00023125"/>
    </source>
</evidence>
<dbReference type="InterPro" id="IPR010998">
    <property type="entry name" value="Integrase_recombinase_N"/>
</dbReference>
<dbReference type="InterPro" id="IPR044068">
    <property type="entry name" value="CB"/>
</dbReference>
<protein>
    <submittedName>
        <fullName evidence="8">Tyrosine-type recombinase/integrase</fullName>
    </submittedName>
</protein>
<reference evidence="8 9" key="1">
    <citation type="submission" date="2024-08" db="EMBL/GenBank/DDBJ databases">
        <title>Whole-genome sequencing of halo(alkali)philic microorganisms from hypersaline lakes.</title>
        <authorList>
            <person name="Sorokin D.Y."/>
            <person name="Merkel A.Y."/>
            <person name="Messina E."/>
            <person name="Yakimov M."/>
        </authorList>
    </citation>
    <scope>NUCLEOTIDE SEQUENCE [LARGE SCALE GENOMIC DNA]</scope>
    <source>
        <strain evidence="8 9">AB-hyl4</strain>
    </source>
</reference>
<evidence type="ECO:0000313" key="9">
    <source>
        <dbReference type="Proteomes" id="UP001575105"/>
    </source>
</evidence>
<evidence type="ECO:0000256" key="4">
    <source>
        <dbReference type="ARBA" id="ARBA00023172"/>
    </source>
</evidence>
<keyword evidence="9" id="KW-1185">Reference proteome</keyword>
<keyword evidence="2" id="KW-0229">DNA integration</keyword>
<evidence type="ECO:0000256" key="1">
    <source>
        <dbReference type="ARBA" id="ARBA00008857"/>
    </source>
</evidence>
<dbReference type="RefSeq" id="WP_425346901.1">
    <property type="nucleotide sequence ID" value="NZ_JBGUBD010000013.1"/>
</dbReference>
<proteinExistence type="inferred from homology"/>
<evidence type="ECO:0000259" key="7">
    <source>
        <dbReference type="PROSITE" id="PS51900"/>
    </source>
</evidence>
<dbReference type="SUPFAM" id="SSF56349">
    <property type="entry name" value="DNA breaking-rejoining enzymes"/>
    <property type="match status" value="1"/>
</dbReference>
<evidence type="ECO:0000313" key="8">
    <source>
        <dbReference type="EMBL" id="MFA9479975.1"/>
    </source>
</evidence>
<evidence type="ECO:0000256" key="2">
    <source>
        <dbReference type="ARBA" id="ARBA00022908"/>
    </source>
</evidence>
<keyword evidence="4" id="KW-0233">DNA recombination</keyword>
<dbReference type="PANTHER" id="PTHR30349:SF41">
    <property type="entry name" value="INTEGRASE_RECOMBINASE PROTEIN MJ0367-RELATED"/>
    <property type="match status" value="1"/>
</dbReference>
<evidence type="ECO:0000259" key="6">
    <source>
        <dbReference type="PROSITE" id="PS51898"/>
    </source>
</evidence>
<dbReference type="Pfam" id="PF02899">
    <property type="entry name" value="Phage_int_SAM_1"/>
    <property type="match status" value="1"/>
</dbReference>
<dbReference type="InterPro" id="IPR004107">
    <property type="entry name" value="Integrase_SAM-like_N"/>
</dbReference>
<comment type="caution">
    <text evidence="8">The sequence shown here is derived from an EMBL/GenBank/DDBJ whole genome shotgun (WGS) entry which is preliminary data.</text>
</comment>
<dbReference type="Gene3D" id="1.10.150.130">
    <property type="match status" value="1"/>
</dbReference>
<dbReference type="InterPro" id="IPR050090">
    <property type="entry name" value="Tyrosine_recombinase_XerCD"/>
</dbReference>
<dbReference type="EMBL" id="JBGUBD010000013">
    <property type="protein sequence ID" value="MFA9479975.1"/>
    <property type="molecule type" value="Genomic_DNA"/>
</dbReference>
<evidence type="ECO:0000256" key="5">
    <source>
        <dbReference type="PROSITE-ProRule" id="PRU01248"/>
    </source>
</evidence>
<dbReference type="PROSITE" id="PS51900">
    <property type="entry name" value="CB"/>
    <property type="match status" value="1"/>
</dbReference>
<dbReference type="PANTHER" id="PTHR30349">
    <property type="entry name" value="PHAGE INTEGRASE-RELATED"/>
    <property type="match status" value="1"/>
</dbReference>
<gene>
    <name evidence="8" type="ORF">ACERK3_16975</name>
</gene>
<feature type="domain" description="Tyr recombinase" evidence="6">
    <location>
        <begin position="188"/>
        <end position="378"/>
    </location>
</feature>
<dbReference type="PROSITE" id="PS51898">
    <property type="entry name" value="TYR_RECOMBINASE"/>
    <property type="match status" value="1"/>
</dbReference>
<organism evidence="8 9">
    <name type="scientific">Natronomicrosphaera hydrolytica</name>
    <dbReference type="NCBI Taxonomy" id="3242702"/>
    <lineage>
        <taxon>Bacteria</taxon>
        <taxon>Pseudomonadati</taxon>
        <taxon>Planctomycetota</taxon>
        <taxon>Phycisphaerae</taxon>
        <taxon>Phycisphaerales</taxon>
        <taxon>Phycisphaeraceae</taxon>
        <taxon>Natronomicrosphaera</taxon>
    </lineage>
</organism>
<accession>A0ABV4U8P3</accession>
<keyword evidence="3 5" id="KW-0238">DNA-binding</keyword>
<dbReference type="InterPro" id="IPR013762">
    <property type="entry name" value="Integrase-like_cat_sf"/>
</dbReference>
<feature type="domain" description="Core-binding (CB)" evidence="7">
    <location>
        <begin position="82"/>
        <end position="167"/>
    </location>
</feature>
<name>A0ABV4U8P3_9BACT</name>
<dbReference type="InterPro" id="IPR002104">
    <property type="entry name" value="Integrase_catalytic"/>
</dbReference>